<proteinExistence type="predicted"/>
<sequence length="123" mass="14465">GHVEYLGQLIRIEGPPLSSEIKDAKNKKAIERSLKLFISRKLVGYMNQDKKKGYEFNLSVDYILVLKDSQKNKCKLCLNKLLWDWDKARNPDQWTVDRINNELRHIKGNVQLTSLECNRNHRV</sequence>
<evidence type="ECO:0000313" key="2">
    <source>
        <dbReference type="Proteomes" id="UP000789920"/>
    </source>
</evidence>
<evidence type="ECO:0000313" key="1">
    <source>
        <dbReference type="EMBL" id="CAG8780556.1"/>
    </source>
</evidence>
<protein>
    <submittedName>
        <fullName evidence="1">3690_t:CDS:1</fullName>
    </submittedName>
</protein>
<organism evidence="1 2">
    <name type="scientific">Racocetra persica</name>
    <dbReference type="NCBI Taxonomy" id="160502"/>
    <lineage>
        <taxon>Eukaryota</taxon>
        <taxon>Fungi</taxon>
        <taxon>Fungi incertae sedis</taxon>
        <taxon>Mucoromycota</taxon>
        <taxon>Glomeromycotina</taxon>
        <taxon>Glomeromycetes</taxon>
        <taxon>Diversisporales</taxon>
        <taxon>Gigasporaceae</taxon>
        <taxon>Racocetra</taxon>
    </lineage>
</organism>
<keyword evidence="2" id="KW-1185">Reference proteome</keyword>
<reference evidence="1" key="1">
    <citation type="submission" date="2021-06" db="EMBL/GenBank/DDBJ databases">
        <authorList>
            <person name="Kallberg Y."/>
            <person name="Tangrot J."/>
            <person name="Rosling A."/>
        </authorList>
    </citation>
    <scope>NUCLEOTIDE SEQUENCE</scope>
    <source>
        <strain evidence="1">MA461A</strain>
    </source>
</reference>
<gene>
    <name evidence="1" type="ORF">RPERSI_LOCUS17515</name>
</gene>
<feature type="non-terminal residue" evidence="1">
    <location>
        <position position="1"/>
    </location>
</feature>
<comment type="caution">
    <text evidence="1">The sequence shown here is derived from an EMBL/GenBank/DDBJ whole genome shotgun (WGS) entry which is preliminary data.</text>
</comment>
<dbReference type="Proteomes" id="UP000789920">
    <property type="component" value="Unassembled WGS sequence"/>
</dbReference>
<name>A0ACA9R7T5_9GLOM</name>
<dbReference type="EMBL" id="CAJVQC010044961">
    <property type="protein sequence ID" value="CAG8780556.1"/>
    <property type="molecule type" value="Genomic_DNA"/>
</dbReference>
<accession>A0ACA9R7T5</accession>